<evidence type="ECO:0000256" key="7">
    <source>
        <dbReference type="ARBA" id="ARBA00023049"/>
    </source>
</evidence>
<evidence type="ECO:0000313" key="11">
    <source>
        <dbReference type="Proteomes" id="UP000559010"/>
    </source>
</evidence>
<dbReference type="InterPro" id="IPR026341">
    <property type="entry name" value="T9SS_type_B"/>
</dbReference>
<proteinExistence type="inferred from homology"/>
<protein>
    <submittedName>
        <fullName evidence="10">T9SS type B sorting domain-containing protein</fullName>
    </submittedName>
</protein>
<keyword evidence="8" id="KW-1015">Disulfide bond</keyword>
<dbReference type="InterPro" id="IPR008754">
    <property type="entry name" value="Peptidase_M43"/>
</dbReference>
<keyword evidence="6" id="KW-0862">Zinc</keyword>
<keyword evidence="11" id="KW-1185">Reference proteome</keyword>
<keyword evidence="2" id="KW-0645">Protease</keyword>
<comment type="caution">
    <text evidence="10">The sequence shown here is derived from an EMBL/GenBank/DDBJ whole genome shotgun (WGS) entry which is preliminary data.</text>
</comment>
<dbReference type="PANTHER" id="PTHR47466">
    <property type="match status" value="1"/>
</dbReference>
<dbReference type="RefSeq" id="WP_169678631.1">
    <property type="nucleotide sequence ID" value="NZ_JABBNU010000003.1"/>
</dbReference>
<evidence type="ECO:0000256" key="2">
    <source>
        <dbReference type="ARBA" id="ARBA00022670"/>
    </source>
</evidence>
<dbReference type="SUPFAM" id="SSF49299">
    <property type="entry name" value="PKD domain"/>
    <property type="match status" value="1"/>
</dbReference>
<dbReference type="Pfam" id="PF13585">
    <property type="entry name" value="CHU_C"/>
    <property type="match status" value="1"/>
</dbReference>
<dbReference type="GO" id="GO:0046872">
    <property type="term" value="F:metal ion binding"/>
    <property type="evidence" value="ECO:0007669"/>
    <property type="project" value="UniProtKB-KW"/>
</dbReference>
<dbReference type="Gene3D" id="3.40.390.10">
    <property type="entry name" value="Collagenase (Catalytic Domain)"/>
    <property type="match status" value="1"/>
</dbReference>
<evidence type="ECO:0000256" key="1">
    <source>
        <dbReference type="ARBA" id="ARBA00008721"/>
    </source>
</evidence>
<feature type="domain" description="Peptidase M43 pregnancy-associated plasma-A" evidence="9">
    <location>
        <begin position="149"/>
        <end position="308"/>
    </location>
</feature>
<organism evidence="10 11">
    <name type="scientific">Marinigracilibium pacificum</name>
    <dbReference type="NCBI Taxonomy" id="2729599"/>
    <lineage>
        <taxon>Bacteria</taxon>
        <taxon>Pseudomonadati</taxon>
        <taxon>Bacteroidota</taxon>
        <taxon>Cytophagia</taxon>
        <taxon>Cytophagales</taxon>
        <taxon>Flammeovirgaceae</taxon>
        <taxon>Marinigracilibium</taxon>
    </lineage>
</organism>
<keyword evidence="4" id="KW-0732">Signal</keyword>
<evidence type="ECO:0000256" key="8">
    <source>
        <dbReference type="ARBA" id="ARBA00023157"/>
    </source>
</evidence>
<comment type="similarity">
    <text evidence="1">Belongs to the peptidase M43B family.</text>
</comment>
<evidence type="ECO:0000256" key="6">
    <source>
        <dbReference type="ARBA" id="ARBA00022833"/>
    </source>
</evidence>
<keyword evidence="7" id="KW-0482">Metalloprotease</keyword>
<sequence length="921" mass="104333">MNLRSILYCFLILIISGELKSQVSMNSCSPIELTRREREKIANDFKLWKQSNAIQRNQDVVYTIPVVVHLIENDPIRTDEQIEKLINELNYGFANSGNFYTENGVDTNIRFCLAKTAPDGSNTNGITRRRSRYSRFDYDLESSKLKTIQQWDPRHYLNIWIVNEIYSEALRFYSGRTWWKRYPLAGFATVPQQEISLSDYSDGVVVDIIDGPVLIHEVGHYLGLLHTFDGGCTNNNCLVDGDMVCDTPPDNSVLGDCEENSCSTDTLSNFSNGNFYQDVPDMTSNFMDYSSCGTDFTAGQSERMHFVLENYRTSLFMESDGNPITCNRPCDSFEYVRFDHDPWMPLSGDSVEFTSLGDDFSNLEWYVEFLGDDEPTYSTAMELGYTPEGLPLSTDSIFSYKFDQVGKYRVYLKAWNDEETCFSSHSAIIRAICQVDARFWPNIRYIASKLPISRFTEPVTFNNNSLGAIKGFEWTVKHTSINGEPNLPVFKTDITSILIYLFEEPGNYQISLKAFGESCVDELGPFVLPVVDPTIDGIPVIEEIKCLDTDSMEVQLKVYNEGYDTVNIGTPVSFYTGNPTKDADAKLIQTLELPDIVYGFDSATFNLKITRNINSDELHVVFNDTGEGSIPLIFPPPDENVYSFNTVYPPSGYAELLYENNFDFKEVNLELLDLLEPDVYACLDEEIMLSVNLDNIDTLRWDSFLKGYIGHQNPESYIVEGLDTVFVTVVDENGCKFLDSMNVIPSIPEVNVDERYIQISRGERRQLRATGALTYMWEPPTWLSNPNVASPITSPDESILYTVTGKDSIGCADTAQVMVFILTSAHIPELFSPNGDGQNERLKIFDLEGIKDFQFTIYNRTGSIVYETNNPSYITSAGWDGSWKGKEQPSGIYFWRVSGSYINNDPILLNGKETGTIHLIR</sequence>
<dbReference type="EMBL" id="JABBNU010000003">
    <property type="protein sequence ID" value="NMM47772.1"/>
    <property type="molecule type" value="Genomic_DNA"/>
</dbReference>
<evidence type="ECO:0000256" key="4">
    <source>
        <dbReference type="ARBA" id="ARBA00022729"/>
    </source>
</evidence>
<dbReference type="GO" id="GO:0006508">
    <property type="term" value="P:proteolysis"/>
    <property type="evidence" value="ECO:0007669"/>
    <property type="project" value="UniProtKB-KW"/>
</dbReference>
<gene>
    <name evidence="10" type="ORF">HH304_05120</name>
</gene>
<dbReference type="NCBIfam" id="TIGR04131">
    <property type="entry name" value="Bac_Flav_CTERM"/>
    <property type="match status" value="1"/>
</dbReference>
<name>A0A848J3M0_9BACT</name>
<evidence type="ECO:0000256" key="5">
    <source>
        <dbReference type="ARBA" id="ARBA00022801"/>
    </source>
</evidence>
<dbReference type="InterPro" id="IPR024079">
    <property type="entry name" value="MetalloPept_cat_dom_sf"/>
</dbReference>
<dbReference type="AlphaFoldDB" id="A0A848J3M0"/>
<keyword evidence="3" id="KW-0479">Metal-binding</keyword>
<dbReference type="GO" id="GO:0008237">
    <property type="term" value="F:metallopeptidase activity"/>
    <property type="evidence" value="ECO:0007669"/>
    <property type="project" value="UniProtKB-KW"/>
</dbReference>
<dbReference type="SUPFAM" id="SSF55486">
    <property type="entry name" value="Metalloproteases ('zincins'), catalytic domain"/>
    <property type="match status" value="1"/>
</dbReference>
<accession>A0A848J3M0</accession>
<dbReference type="Proteomes" id="UP000559010">
    <property type="component" value="Unassembled WGS sequence"/>
</dbReference>
<reference evidence="10 11" key="1">
    <citation type="submission" date="2020-04" db="EMBL/GenBank/DDBJ databases">
        <title>Flammeovirgaceae bacterium KN852 isolated from deep sea.</title>
        <authorList>
            <person name="Zhang D.-C."/>
        </authorList>
    </citation>
    <scope>NUCLEOTIDE SEQUENCE [LARGE SCALE GENOMIC DNA]</scope>
    <source>
        <strain evidence="10 11">KN852</strain>
    </source>
</reference>
<dbReference type="PANTHER" id="PTHR47466:SF1">
    <property type="entry name" value="METALLOPROTEASE MEP1 (AFU_ORTHOLOGUE AFUA_1G07730)-RELATED"/>
    <property type="match status" value="1"/>
</dbReference>
<evidence type="ECO:0000256" key="3">
    <source>
        <dbReference type="ARBA" id="ARBA00022723"/>
    </source>
</evidence>
<evidence type="ECO:0000313" key="10">
    <source>
        <dbReference type="EMBL" id="NMM47772.1"/>
    </source>
</evidence>
<dbReference type="InterPro" id="IPR035986">
    <property type="entry name" value="PKD_dom_sf"/>
</dbReference>
<dbReference type="Pfam" id="PF05572">
    <property type="entry name" value="Peptidase_M43"/>
    <property type="match status" value="1"/>
</dbReference>
<keyword evidence="5" id="KW-0378">Hydrolase</keyword>
<evidence type="ECO:0000259" key="9">
    <source>
        <dbReference type="Pfam" id="PF05572"/>
    </source>
</evidence>